<dbReference type="PANTHER" id="PTHR40056">
    <property type="entry name" value="HYPOTHETICAL CYTOSOLIC PROTEIN"/>
    <property type="match status" value="1"/>
</dbReference>
<accession>A0ABN6MF37</accession>
<keyword evidence="2" id="KW-1185">Reference proteome</keyword>
<name>A0ABN6MF37_9ACTN</name>
<dbReference type="RefSeq" id="WP_102377901.1">
    <property type="nucleotide sequence ID" value="NZ_AP025564.1"/>
</dbReference>
<dbReference type="PANTHER" id="PTHR40056:SF1">
    <property type="entry name" value="DUF1836 DOMAIN-CONTAINING PROTEIN"/>
    <property type="match status" value="1"/>
</dbReference>
<protein>
    <recommendedName>
        <fullName evidence="3">DUF1836 domain-containing protein</fullName>
    </recommendedName>
</protein>
<dbReference type="EMBL" id="AP025564">
    <property type="protein sequence ID" value="BDE96602.1"/>
    <property type="molecule type" value="Genomic_DNA"/>
</dbReference>
<evidence type="ECO:0000313" key="2">
    <source>
        <dbReference type="Proteomes" id="UP001320544"/>
    </source>
</evidence>
<gene>
    <name evidence="1" type="ORF">CE91St30_19350</name>
</gene>
<evidence type="ECO:0000313" key="1">
    <source>
        <dbReference type="EMBL" id="BDE96602.1"/>
    </source>
</evidence>
<dbReference type="Pfam" id="PF08876">
    <property type="entry name" value="DUF1836"/>
    <property type="match status" value="1"/>
</dbReference>
<dbReference type="Proteomes" id="UP001320544">
    <property type="component" value="Chromosome"/>
</dbReference>
<organism evidence="1 2">
    <name type="scientific">Raoultibacter timonensis</name>
    <dbReference type="NCBI Taxonomy" id="1907662"/>
    <lineage>
        <taxon>Bacteria</taxon>
        <taxon>Bacillati</taxon>
        <taxon>Actinomycetota</taxon>
        <taxon>Coriobacteriia</taxon>
        <taxon>Eggerthellales</taxon>
        <taxon>Eggerthellaceae</taxon>
        <taxon>Raoultibacter</taxon>
    </lineage>
</organism>
<proteinExistence type="predicted"/>
<sequence>MVSVAQTQYAARLERFALPRYGEIPRIELYMDQLLGYIEEMLGPLYARNEKIITSSMVNNYVKQGILAAARSKKYTRDHIAYLIVICTLKQTFSIAEIEQLIASQIASFETAVAYDYYCDAFEDAVRALFGGKGSQPCGLMGSSGAGDFERDLVKASTAAVAYTLYIKASLLAMDLAEESNTSNP</sequence>
<evidence type="ECO:0008006" key="3">
    <source>
        <dbReference type="Google" id="ProtNLM"/>
    </source>
</evidence>
<dbReference type="InterPro" id="IPR014975">
    <property type="entry name" value="DUF1836"/>
</dbReference>
<reference evidence="1 2" key="1">
    <citation type="submission" date="2022-01" db="EMBL/GenBank/DDBJ databases">
        <title>Novel bile acid biosynthetic pathways are enriched in the microbiome of centenarians.</title>
        <authorList>
            <person name="Sato Y."/>
            <person name="Atarashi K."/>
            <person name="Plichta R.D."/>
            <person name="Arai Y."/>
            <person name="Sasajima S."/>
            <person name="Kearney M.S."/>
            <person name="Suda W."/>
            <person name="Takeshita K."/>
            <person name="Sasaki T."/>
            <person name="Okamoto S."/>
            <person name="Skelly N.A."/>
            <person name="Okamura Y."/>
            <person name="Vlamakis H."/>
            <person name="Li Y."/>
            <person name="Tanoue T."/>
            <person name="Takei H."/>
            <person name="Nittono H."/>
            <person name="Narushima S."/>
            <person name="Irie J."/>
            <person name="Itoh H."/>
            <person name="Moriya K."/>
            <person name="Sugiura Y."/>
            <person name="Suematsu M."/>
            <person name="Moritoki N."/>
            <person name="Shibata S."/>
            <person name="Littman R.D."/>
            <person name="Fischbach A.M."/>
            <person name="Uwamino Y."/>
            <person name="Inoue T."/>
            <person name="Honda A."/>
            <person name="Hattori M."/>
            <person name="Murai T."/>
            <person name="Xavier J.R."/>
            <person name="Hirose N."/>
            <person name="Honda K."/>
        </authorList>
    </citation>
    <scope>NUCLEOTIDE SEQUENCE [LARGE SCALE GENOMIC DNA]</scope>
    <source>
        <strain evidence="1 2">CE91-St30</strain>
    </source>
</reference>